<dbReference type="PROSITE" id="PS50983">
    <property type="entry name" value="FE_B12_PBP"/>
    <property type="match status" value="1"/>
</dbReference>
<dbReference type="Gene3D" id="1.20.58.2180">
    <property type="match status" value="1"/>
</dbReference>
<feature type="domain" description="Fe/B12 periplasmic-binding" evidence="2">
    <location>
        <begin position="59"/>
        <end position="326"/>
    </location>
</feature>
<dbReference type="Proteomes" id="UP000002318">
    <property type="component" value="Chromosome"/>
</dbReference>
<gene>
    <name evidence="3" type="ordered locus">Spirs_3471</name>
</gene>
<dbReference type="RefSeq" id="WP_013256018.1">
    <property type="nucleotide sequence ID" value="NC_014364.1"/>
</dbReference>
<dbReference type="Gene3D" id="3.40.50.1980">
    <property type="entry name" value="Nitrogenase molybdenum iron protein domain"/>
    <property type="match status" value="2"/>
</dbReference>
<evidence type="ECO:0000313" key="4">
    <source>
        <dbReference type="Proteomes" id="UP000002318"/>
    </source>
</evidence>
<dbReference type="STRING" id="573413.Spirs_3471"/>
<proteinExistence type="predicted"/>
<dbReference type="HOGENOM" id="CLU_038034_13_1_12"/>
<dbReference type="KEGG" id="ssm:Spirs_3471"/>
<reference evidence="3 4" key="1">
    <citation type="journal article" date="2010" name="Stand. Genomic Sci.">
        <title>Complete genome sequence of Spirochaeta smaragdinae type strain (SEBR 4228).</title>
        <authorList>
            <person name="Mavromatis K."/>
            <person name="Yasawong M."/>
            <person name="Chertkov O."/>
            <person name="Lapidus A."/>
            <person name="Lucas S."/>
            <person name="Nolan M."/>
            <person name="Del Rio T.G."/>
            <person name="Tice H."/>
            <person name="Cheng J.F."/>
            <person name="Pitluck S."/>
            <person name="Liolios K."/>
            <person name="Ivanova N."/>
            <person name="Tapia R."/>
            <person name="Han C."/>
            <person name="Bruce D."/>
            <person name="Goodwin L."/>
            <person name="Pati A."/>
            <person name="Chen A."/>
            <person name="Palaniappan K."/>
            <person name="Land M."/>
            <person name="Hauser L."/>
            <person name="Chang Y.J."/>
            <person name="Jeffries C.D."/>
            <person name="Detter J.C."/>
            <person name="Rohde M."/>
            <person name="Brambilla E."/>
            <person name="Spring S."/>
            <person name="Goker M."/>
            <person name="Sikorski J."/>
            <person name="Woyke T."/>
            <person name="Bristow J."/>
            <person name="Eisen J.A."/>
            <person name="Markowitz V."/>
            <person name="Hugenholtz P."/>
            <person name="Klenk H.P."/>
            <person name="Kyrpides N.C."/>
        </authorList>
    </citation>
    <scope>NUCLEOTIDE SEQUENCE [LARGE SCALE GENOMIC DNA]</scope>
    <source>
        <strain evidence="4">DSM 11293 / JCM 15392 / SEBR 4228</strain>
    </source>
</reference>
<dbReference type="PANTHER" id="PTHR30535">
    <property type="entry name" value="VITAMIN B12-BINDING PROTEIN"/>
    <property type="match status" value="1"/>
</dbReference>
<dbReference type="EMBL" id="CP002116">
    <property type="protein sequence ID" value="ADK82559.1"/>
    <property type="molecule type" value="Genomic_DNA"/>
</dbReference>
<dbReference type="OrthoDB" id="368509at2"/>
<dbReference type="InterPro" id="IPR002491">
    <property type="entry name" value="ABC_transptr_periplasmic_BD"/>
</dbReference>
<evidence type="ECO:0000313" key="3">
    <source>
        <dbReference type="EMBL" id="ADK82559.1"/>
    </source>
</evidence>
<dbReference type="SUPFAM" id="SSF53807">
    <property type="entry name" value="Helical backbone' metal receptor"/>
    <property type="match status" value="1"/>
</dbReference>
<organism evidence="3 4">
    <name type="scientific">Sediminispirochaeta smaragdinae (strain DSM 11293 / JCM 15392 / SEBR 4228)</name>
    <name type="common">Spirochaeta smaragdinae</name>
    <dbReference type="NCBI Taxonomy" id="573413"/>
    <lineage>
        <taxon>Bacteria</taxon>
        <taxon>Pseudomonadati</taxon>
        <taxon>Spirochaetota</taxon>
        <taxon>Spirochaetia</taxon>
        <taxon>Spirochaetales</taxon>
        <taxon>Spirochaetaceae</taxon>
        <taxon>Sediminispirochaeta</taxon>
    </lineage>
</organism>
<name>E1R2J9_SEDSS</name>
<accession>E1R2J9</accession>
<dbReference type="AlphaFoldDB" id="E1R2J9"/>
<evidence type="ECO:0000256" key="1">
    <source>
        <dbReference type="SAM" id="SignalP"/>
    </source>
</evidence>
<keyword evidence="1" id="KW-0732">Signal</keyword>
<dbReference type="eggNOG" id="COG0614">
    <property type="taxonomic scope" value="Bacteria"/>
</dbReference>
<feature type="chain" id="PRO_5003150421" evidence="1">
    <location>
        <begin position="25"/>
        <end position="357"/>
    </location>
</feature>
<feature type="signal peptide" evidence="1">
    <location>
        <begin position="1"/>
        <end position="24"/>
    </location>
</feature>
<protein>
    <submittedName>
        <fullName evidence="3">Periplasmic binding protein</fullName>
    </submittedName>
</protein>
<evidence type="ECO:0000259" key="2">
    <source>
        <dbReference type="PROSITE" id="PS50983"/>
    </source>
</evidence>
<sequence>MTGKRFSCALVLSAASLVMLLCFACSGKTDDASTAVQMERRTISDLADRTVSLPTEINTVVCLHPIPDYMVWALDPDKMASRSRVFTMNLKGGRMPFPDAEIKRLMEKPEVPVFFDAVDPEQLLSLRPDVIVSMTKDPKLEDLQKQVNIPVVAISKDTLQDYEASFRFMGDLLGNTERGNTLADYWHNIIAKITEEVALVPNEQRLRVYYASHDGPLSTVGRATVMSSIITLAGGIDYATTDDGSSMKATDEHVAISLEQVLLWDPQVIITKTADTREAILSNPQWAQVSAVKSQRVYASPAYAALDGIMSLMSLGWVAETLYPDTVGFDVVNECKSFYSLFYRNDSLTSEEILQEQ</sequence>
<dbReference type="PANTHER" id="PTHR30535:SF34">
    <property type="entry name" value="MOLYBDATE-BINDING PROTEIN MOLA"/>
    <property type="match status" value="1"/>
</dbReference>
<dbReference type="Pfam" id="PF01497">
    <property type="entry name" value="Peripla_BP_2"/>
    <property type="match status" value="1"/>
</dbReference>
<dbReference type="InterPro" id="IPR050902">
    <property type="entry name" value="ABC_Transporter_SBP"/>
</dbReference>
<keyword evidence="4" id="KW-1185">Reference proteome</keyword>